<feature type="transmembrane region" description="Helical" evidence="1">
    <location>
        <begin position="411"/>
        <end position="431"/>
    </location>
</feature>
<reference evidence="3" key="1">
    <citation type="submission" date="2018-04" db="EMBL/GenBank/DDBJ databases">
        <title>Transcriptome assembly of Sipha flava.</title>
        <authorList>
            <person name="Scully E.D."/>
            <person name="Geib S.M."/>
            <person name="Palmer N.A."/>
            <person name="Koch K."/>
            <person name="Bradshaw J."/>
            <person name="Heng-Moss T."/>
            <person name="Sarath G."/>
        </authorList>
    </citation>
    <scope>NUCLEOTIDE SEQUENCE</scope>
</reference>
<dbReference type="AlphaFoldDB" id="A0A2S2R5A5"/>
<gene>
    <name evidence="3" type="ORF">g.166701</name>
</gene>
<keyword evidence="1" id="KW-1133">Transmembrane helix</keyword>
<feature type="chain" id="PRO_5015527729" description="Right handed beta helix domain-containing protein" evidence="2">
    <location>
        <begin position="27"/>
        <end position="435"/>
    </location>
</feature>
<sequence>MMICHRFFLLTVAFLAFYSIATVATATSGRNICDICACSPDNVAPTTVNCLCSNASRTKLLIVRPQDAEVLSSARELTLAGYGLVSLPPSGLTASKSLARVTVRDMKLFHYTAGLFPALESLTIEDIGELVLDGFGPANRTLRYLTLRRIDSIRLVAGTVTAASPLRRVILDRVNVDEIETGALDMMFVGHPDNGQSSAADGFTVVNCTIKSVKSGGVTVRSGAVRILNSTLDELAANAVVADEARDVVRLSGNRLGAMVGNSVIVLQSDGGDVIVDGNAFRTLPADMQPLKLDRSVEFRDNSVDNVDLSPFLFGLGAGVRVAGNRFVCDCDQRRISVLKMDQVFPGLLSDADNRMDQLLADNGCQQPANTTLAGYRDMLIGQTVCKGATAAVTGPSSTTDRPAPTANGVAAANLSIAAWIVALAVIAASCPRSR</sequence>
<evidence type="ECO:0008006" key="4">
    <source>
        <dbReference type="Google" id="ProtNLM"/>
    </source>
</evidence>
<evidence type="ECO:0000256" key="2">
    <source>
        <dbReference type="SAM" id="SignalP"/>
    </source>
</evidence>
<evidence type="ECO:0000313" key="3">
    <source>
        <dbReference type="EMBL" id="MBY85191.1"/>
    </source>
</evidence>
<dbReference type="InterPro" id="IPR012334">
    <property type="entry name" value="Pectin_lyas_fold"/>
</dbReference>
<dbReference type="OrthoDB" id="6622646at2759"/>
<dbReference type="EMBL" id="GGMS01015988">
    <property type="protein sequence ID" value="MBY85191.1"/>
    <property type="molecule type" value="Transcribed_RNA"/>
</dbReference>
<protein>
    <recommendedName>
        <fullName evidence="4">Right handed beta helix domain-containing protein</fullName>
    </recommendedName>
</protein>
<keyword evidence="2" id="KW-0732">Signal</keyword>
<dbReference type="Gene3D" id="2.160.20.10">
    <property type="entry name" value="Single-stranded right-handed beta-helix, Pectin lyase-like"/>
    <property type="match status" value="1"/>
</dbReference>
<name>A0A2S2R5A5_9HEMI</name>
<dbReference type="SUPFAM" id="SSF51126">
    <property type="entry name" value="Pectin lyase-like"/>
    <property type="match status" value="1"/>
</dbReference>
<accession>A0A2S2R5A5</accession>
<evidence type="ECO:0000256" key="1">
    <source>
        <dbReference type="SAM" id="Phobius"/>
    </source>
</evidence>
<dbReference type="InterPro" id="IPR011050">
    <property type="entry name" value="Pectin_lyase_fold/virulence"/>
</dbReference>
<feature type="signal peptide" evidence="2">
    <location>
        <begin position="1"/>
        <end position="26"/>
    </location>
</feature>
<proteinExistence type="predicted"/>
<organism evidence="3">
    <name type="scientific">Sipha flava</name>
    <name type="common">yellow sugarcane aphid</name>
    <dbReference type="NCBI Taxonomy" id="143950"/>
    <lineage>
        <taxon>Eukaryota</taxon>
        <taxon>Metazoa</taxon>
        <taxon>Ecdysozoa</taxon>
        <taxon>Arthropoda</taxon>
        <taxon>Hexapoda</taxon>
        <taxon>Insecta</taxon>
        <taxon>Pterygota</taxon>
        <taxon>Neoptera</taxon>
        <taxon>Paraneoptera</taxon>
        <taxon>Hemiptera</taxon>
        <taxon>Sternorrhyncha</taxon>
        <taxon>Aphidomorpha</taxon>
        <taxon>Aphidoidea</taxon>
        <taxon>Aphididae</taxon>
        <taxon>Sipha</taxon>
    </lineage>
</organism>
<keyword evidence="1" id="KW-0812">Transmembrane</keyword>
<keyword evidence="1" id="KW-0472">Membrane</keyword>